<dbReference type="PANTHER" id="PTHR35841">
    <property type="entry name" value="PHOSPHONATES-BINDING PERIPLASMIC PROTEIN"/>
    <property type="match status" value="1"/>
</dbReference>
<organism evidence="1 2">
    <name type="scientific">Actinomadura montaniterrae</name>
    <dbReference type="NCBI Taxonomy" id="1803903"/>
    <lineage>
        <taxon>Bacteria</taxon>
        <taxon>Bacillati</taxon>
        <taxon>Actinomycetota</taxon>
        <taxon>Actinomycetes</taxon>
        <taxon>Streptosporangiales</taxon>
        <taxon>Thermomonosporaceae</taxon>
        <taxon>Actinomadura</taxon>
    </lineage>
</organism>
<name>A0A6L3VSF5_9ACTN</name>
<dbReference type="Gene3D" id="3.40.190.10">
    <property type="entry name" value="Periplasmic binding protein-like II"/>
    <property type="match status" value="2"/>
</dbReference>
<dbReference type="AlphaFoldDB" id="A0A6L3VSF5"/>
<reference evidence="1 2" key="1">
    <citation type="submission" date="2019-09" db="EMBL/GenBank/DDBJ databases">
        <title>Actinomadura physcomitrii sp. nov., a novel actinomycete isolated from moss [Physcomitrium sphaericum (Ludw) Fuernr].</title>
        <authorList>
            <person name="Liu C."/>
            <person name="Zhuang X."/>
        </authorList>
    </citation>
    <scope>NUCLEOTIDE SEQUENCE [LARGE SCALE GENOMIC DNA]</scope>
    <source>
        <strain evidence="1 2">CYP1-1B</strain>
    </source>
</reference>
<keyword evidence="2" id="KW-1185">Reference proteome</keyword>
<evidence type="ECO:0000313" key="2">
    <source>
        <dbReference type="Proteomes" id="UP000483004"/>
    </source>
</evidence>
<dbReference type="SUPFAM" id="SSF53850">
    <property type="entry name" value="Periplasmic binding protein-like II"/>
    <property type="match status" value="1"/>
</dbReference>
<dbReference type="OrthoDB" id="5318791at2"/>
<sequence length="278" mass="30236">MTLVMGAVAYDPKVVTIWAGFRAWFARQGFDFDFVLYSHYERQVDDLAAGRIDAAWNSPLAWIRARRLAGGRVAPLVMRDTDRDLTSVVVVREDSPYKDVADLKGETVGTGAIDSPQATLIPSALLRERGLRLGEEVAVRRFDVGVGLHGDHIGGERDAARAMMSGDVAAACLIDANHLLFVREGTLPAGGTRVIGRTRPYDHCTMTAAAATPETDRFRDLLLSMDAADPDVRALFDLEGLTAWRPARTSGYALLEQAVDDEGFYDPAGAITAPGYRP</sequence>
<accession>A0A6L3VSF5</accession>
<comment type="caution">
    <text evidence="1">The sequence shown here is derived from an EMBL/GenBank/DDBJ whole genome shotgun (WGS) entry which is preliminary data.</text>
</comment>
<dbReference type="EMBL" id="WBMR01000147">
    <property type="protein sequence ID" value="KAB2370616.1"/>
    <property type="molecule type" value="Genomic_DNA"/>
</dbReference>
<gene>
    <name evidence="1" type="ORF">F9B16_35025</name>
</gene>
<dbReference type="Pfam" id="PF12974">
    <property type="entry name" value="Phosphonate-bd"/>
    <property type="match status" value="1"/>
</dbReference>
<dbReference type="PANTHER" id="PTHR35841:SF1">
    <property type="entry name" value="PHOSPHONATES-BINDING PERIPLASMIC PROTEIN"/>
    <property type="match status" value="1"/>
</dbReference>
<evidence type="ECO:0000313" key="1">
    <source>
        <dbReference type="EMBL" id="KAB2370616.1"/>
    </source>
</evidence>
<proteinExistence type="predicted"/>
<protein>
    <submittedName>
        <fullName evidence="1">Phosphate/phosphite/phosphonate ABC transporter substrate-binding protein</fullName>
    </submittedName>
</protein>
<dbReference type="RefSeq" id="WP_151544510.1">
    <property type="nucleotide sequence ID" value="NZ_WBMR01000147.1"/>
</dbReference>
<dbReference type="Proteomes" id="UP000483004">
    <property type="component" value="Unassembled WGS sequence"/>
</dbReference>